<dbReference type="Pfam" id="PF05724">
    <property type="entry name" value="TPMT"/>
    <property type="match status" value="1"/>
</dbReference>
<accession>A0A162BAK6</accession>
<feature type="binding site" evidence="9">
    <location>
        <position position="10"/>
    </location>
    <ligand>
        <name>S-adenosyl-L-methionine</name>
        <dbReference type="ChEBI" id="CHEBI:59789"/>
    </ligand>
</feature>
<name>A0A162BAK6_9GAMM</name>
<reference evidence="10 11" key="1">
    <citation type="submission" date="2013-07" db="EMBL/GenBank/DDBJ databases">
        <title>Comparative Genomic and Metabolomic Analysis of Twelve Strains of Pseudoalteromonas luteoviolacea.</title>
        <authorList>
            <person name="Vynne N.G."/>
            <person name="Mansson M."/>
            <person name="Gram L."/>
        </authorList>
    </citation>
    <scope>NUCLEOTIDE SEQUENCE [LARGE SCALE GENOMIC DNA]</scope>
    <source>
        <strain evidence="10 11">S4060-1</strain>
    </source>
</reference>
<evidence type="ECO:0000256" key="8">
    <source>
        <dbReference type="ARBA" id="ARBA00022691"/>
    </source>
</evidence>
<dbReference type="PATRIC" id="fig|1365257.3.peg.647"/>
<sequence>MKASFWFEKWQTREIAFHEGKVNKLLEKHIDALNLEVGSHVFVPLCGKTKDIAWLLHKGYKVTGAELSPEAVIELFEELQTEPLVESLDGYDVYKSTNLTVYVGDYFNLTDAHIHNIDAVYDRAAFIAMPASMLGQYSSKLIALSQSAPQLLVGYSYDQKLISGPPFSIDNDTIAEYYKSTYSIEHLDFIDSGEKIKGVAAALEGCWLLRPNKK</sequence>
<dbReference type="RefSeq" id="WP_063379963.1">
    <property type="nucleotide sequence ID" value="NZ_AUXX01000005.1"/>
</dbReference>
<dbReference type="InterPro" id="IPR022474">
    <property type="entry name" value="Thiopur_S-MeTfrase_Se/Te_detox"/>
</dbReference>
<keyword evidence="7 9" id="KW-0808">Transferase</keyword>
<evidence type="ECO:0000313" key="10">
    <source>
        <dbReference type="EMBL" id="KZN69203.1"/>
    </source>
</evidence>
<dbReference type="PANTHER" id="PTHR10259:SF11">
    <property type="entry name" value="THIOPURINE S-METHYLTRANSFERASE"/>
    <property type="match status" value="1"/>
</dbReference>
<evidence type="ECO:0000256" key="5">
    <source>
        <dbReference type="ARBA" id="ARBA00022490"/>
    </source>
</evidence>
<dbReference type="EC" id="2.1.1.67" evidence="4 9"/>
<evidence type="ECO:0000313" key="11">
    <source>
        <dbReference type="Proteomes" id="UP000076661"/>
    </source>
</evidence>
<dbReference type="FunFam" id="3.40.50.150:FF:000101">
    <property type="entry name" value="Thiopurine S-methyltransferase"/>
    <property type="match status" value="1"/>
</dbReference>
<proteinExistence type="inferred from homology"/>
<dbReference type="GO" id="GO:0008119">
    <property type="term" value="F:thiopurine S-methyltransferase activity"/>
    <property type="evidence" value="ECO:0007669"/>
    <property type="project" value="UniProtKB-UniRule"/>
</dbReference>
<dbReference type="AlphaFoldDB" id="A0A162BAK6"/>
<feature type="binding site" evidence="9">
    <location>
        <position position="123"/>
    </location>
    <ligand>
        <name>S-adenosyl-L-methionine</name>
        <dbReference type="ChEBI" id="CHEBI:59789"/>
    </ligand>
</feature>
<dbReference type="GO" id="GO:0032259">
    <property type="term" value="P:methylation"/>
    <property type="evidence" value="ECO:0007669"/>
    <property type="project" value="UniProtKB-KW"/>
</dbReference>
<dbReference type="InterPro" id="IPR029063">
    <property type="entry name" value="SAM-dependent_MTases_sf"/>
</dbReference>
<dbReference type="EMBL" id="AUXX01000005">
    <property type="protein sequence ID" value="KZN69203.1"/>
    <property type="molecule type" value="Genomic_DNA"/>
</dbReference>
<keyword evidence="6 9" id="KW-0489">Methyltransferase</keyword>
<dbReference type="PANTHER" id="PTHR10259">
    <property type="entry name" value="THIOPURINE S-METHYLTRANSFERASE"/>
    <property type="match status" value="1"/>
</dbReference>
<evidence type="ECO:0000256" key="2">
    <source>
        <dbReference type="ARBA" id="ARBA00004496"/>
    </source>
</evidence>
<gene>
    <name evidence="9" type="primary">tpm</name>
    <name evidence="10" type="ORF">N478_11260</name>
</gene>
<dbReference type="PROSITE" id="PS51585">
    <property type="entry name" value="SAM_MT_TPMT"/>
    <property type="match status" value="1"/>
</dbReference>
<evidence type="ECO:0000256" key="7">
    <source>
        <dbReference type="ARBA" id="ARBA00022679"/>
    </source>
</evidence>
<evidence type="ECO:0000256" key="9">
    <source>
        <dbReference type="HAMAP-Rule" id="MF_00812"/>
    </source>
</evidence>
<comment type="similarity">
    <text evidence="3 9">Belongs to the class I-like SAM-binding methyltransferase superfamily. TPMT family.</text>
</comment>
<dbReference type="SUPFAM" id="SSF53335">
    <property type="entry name" value="S-adenosyl-L-methionine-dependent methyltransferases"/>
    <property type="match status" value="1"/>
</dbReference>
<evidence type="ECO:0000256" key="3">
    <source>
        <dbReference type="ARBA" id="ARBA00008145"/>
    </source>
</evidence>
<feature type="binding site" evidence="9">
    <location>
        <position position="66"/>
    </location>
    <ligand>
        <name>S-adenosyl-L-methionine</name>
        <dbReference type="ChEBI" id="CHEBI:59789"/>
    </ligand>
</feature>
<dbReference type="InterPro" id="IPR025835">
    <property type="entry name" value="Thiopurine_S-MeTrfase"/>
</dbReference>
<comment type="caution">
    <text evidence="10">The sequence shown here is derived from an EMBL/GenBank/DDBJ whole genome shotgun (WGS) entry which is preliminary data.</text>
</comment>
<feature type="binding site" evidence="9">
    <location>
        <position position="45"/>
    </location>
    <ligand>
        <name>S-adenosyl-L-methionine</name>
        <dbReference type="ChEBI" id="CHEBI:59789"/>
    </ligand>
</feature>
<comment type="subcellular location">
    <subcellularLocation>
        <location evidence="2 9">Cytoplasm</location>
    </subcellularLocation>
</comment>
<keyword evidence="5 9" id="KW-0963">Cytoplasm</keyword>
<evidence type="ECO:0000256" key="4">
    <source>
        <dbReference type="ARBA" id="ARBA00011905"/>
    </source>
</evidence>
<dbReference type="HAMAP" id="MF_00812">
    <property type="entry name" value="Thiopur_methtran"/>
    <property type="match status" value="1"/>
</dbReference>
<dbReference type="NCBIfam" id="TIGR03840">
    <property type="entry name" value="TMPT_Se_Te"/>
    <property type="match status" value="1"/>
</dbReference>
<dbReference type="Proteomes" id="UP000076661">
    <property type="component" value="Unassembled WGS sequence"/>
</dbReference>
<organism evidence="10 11">
    <name type="scientific">Pseudoalteromonas luteoviolacea S4060-1</name>
    <dbReference type="NCBI Taxonomy" id="1365257"/>
    <lineage>
        <taxon>Bacteria</taxon>
        <taxon>Pseudomonadati</taxon>
        <taxon>Pseudomonadota</taxon>
        <taxon>Gammaproteobacteria</taxon>
        <taxon>Alteromonadales</taxon>
        <taxon>Pseudoalteromonadaceae</taxon>
        <taxon>Pseudoalteromonas</taxon>
    </lineage>
</organism>
<dbReference type="Gene3D" id="3.40.50.150">
    <property type="entry name" value="Vaccinia Virus protein VP39"/>
    <property type="match status" value="1"/>
</dbReference>
<keyword evidence="8 9" id="KW-0949">S-adenosyl-L-methionine</keyword>
<comment type="catalytic activity">
    <reaction evidence="1 9">
        <text>S-adenosyl-L-methionine + a thiopurine = S-adenosyl-L-homocysteine + a thiopurine S-methylether.</text>
        <dbReference type="EC" id="2.1.1.67"/>
    </reaction>
</comment>
<protein>
    <recommendedName>
        <fullName evidence="4 9">Thiopurine S-methyltransferase</fullName>
        <ecNumber evidence="4 9">2.1.1.67</ecNumber>
    </recommendedName>
    <alternativeName>
        <fullName evidence="9">Thiopurine methyltransferase</fullName>
    </alternativeName>
</protein>
<dbReference type="InterPro" id="IPR008854">
    <property type="entry name" value="TPMT"/>
</dbReference>
<dbReference type="GO" id="GO:0005737">
    <property type="term" value="C:cytoplasm"/>
    <property type="evidence" value="ECO:0007669"/>
    <property type="project" value="UniProtKB-SubCell"/>
</dbReference>
<dbReference type="PIRSF" id="PIRSF023956">
    <property type="entry name" value="Thiopurine_S-methyltransferase"/>
    <property type="match status" value="1"/>
</dbReference>
<evidence type="ECO:0000256" key="1">
    <source>
        <dbReference type="ARBA" id="ARBA00000903"/>
    </source>
</evidence>
<dbReference type="GO" id="GO:0010038">
    <property type="term" value="P:response to metal ion"/>
    <property type="evidence" value="ECO:0007669"/>
    <property type="project" value="InterPro"/>
</dbReference>
<evidence type="ECO:0000256" key="6">
    <source>
        <dbReference type="ARBA" id="ARBA00022603"/>
    </source>
</evidence>